<gene>
    <name evidence="2" type="ORF">TCAL_09847</name>
</gene>
<evidence type="ECO:0000313" key="3">
    <source>
        <dbReference type="Proteomes" id="UP000318571"/>
    </source>
</evidence>
<dbReference type="PANTHER" id="PTHR33236">
    <property type="entry name" value="INTRAFLAGELLAR TRANSPORT PROTEIN 122 FAMILY PROTEIN-RELATED"/>
    <property type="match status" value="1"/>
</dbReference>
<dbReference type="STRING" id="6832.A0A553P9V3"/>
<reference evidence="2 3" key="1">
    <citation type="journal article" date="2018" name="Nat. Ecol. Evol.">
        <title>Genomic signatures of mitonuclear coevolution across populations of Tigriopus californicus.</title>
        <authorList>
            <person name="Barreto F.S."/>
            <person name="Watson E.T."/>
            <person name="Lima T.G."/>
            <person name="Willett C.S."/>
            <person name="Edmands S."/>
            <person name="Li W."/>
            <person name="Burton R.S."/>
        </authorList>
    </citation>
    <scope>NUCLEOTIDE SEQUENCE [LARGE SCALE GENOMIC DNA]</scope>
    <source>
        <strain evidence="2 3">San Diego</strain>
    </source>
</reference>
<comment type="caution">
    <text evidence="2">The sequence shown here is derived from an EMBL/GenBank/DDBJ whole genome shotgun (WGS) entry which is preliminary data.</text>
</comment>
<proteinExistence type="predicted"/>
<dbReference type="Proteomes" id="UP000318571">
    <property type="component" value="Chromosome 2"/>
</dbReference>
<keyword evidence="3" id="KW-1185">Reference proteome</keyword>
<dbReference type="InterPro" id="IPR058698">
    <property type="entry name" value="CUB_metazoa"/>
</dbReference>
<accession>A0A553P9V3</accession>
<protein>
    <recommendedName>
        <fullName evidence="1">CUB domain-containing protein</fullName>
    </recommendedName>
</protein>
<dbReference type="Pfam" id="PF26080">
    <property type="entry name" value="CUB_animal"/>
    <property type="match status" value="1"/>
</dbReference>
<evidence type="ECO:0000313" key="2">
    <source>
        <dbReference type="EMBL" id="TRY74462.1"/>
    </source>
</evidence>
<name>A0A553P9V3_TIGCA</name>
<feature type="domain" description="CUB" evidence="1">
    <location>
        <begin position="15"/>
        <end position="212"/>
    </location>
</feature>
<sequence>MSVTQYNCGDEQGGPDGCLQYFTGTTGTVASFNFPTSASVLDSSATHLSSQTQTMCWRQETNTCAICWIPEILGNLITPGSFGLSTTSGRVASGVTEGKCRGDYLMIPSAESNVETDAANTFIIGSIGPDIQLSNRLCGRFFSSANDQDDRLASISVCSQQRPFRMTFKTDADEITLSKLPPPASGNANFANLNELSRVPGGIVGFNLRWTLQSCA</sequence>
<dbReference type="AlphaFoldDB" id="A0A553P9V3"/>
<organism evidence="2 3">
    <name type="scientific">Tigriopus californicus</name>
    <name type="common">Marine copepod</name>
    <dbReference type="NCBI Taxonomy" id="6832"/>
    <lineage>
        <taxon>Eukaryota</taxon>
        <taxon>Metazoa</taxon>
        <taxon>Ecdysozoa</taxon>
        <taxon>Arthropoda</taxon>
        <taxon>Crustacea</taxon>
        <taxon>Multicrustacea</taxon>
        <taxon>Hexanauplia</taxon>
        <taxon>Copepoda</taxon>
        <taxon>Harpacticoida</taxon>
        <taxon>Harpacticidae</taxon>
        <taxon>Tigriopus</taxon>
    </lineage>
</organism>
<dbReference type="EMBL" id="VCGU01000005">
    <property type="protein sequence ID" value="TRY74462.1"/>
    <property type="molecule type" value="Genomic_DNA"/>
</dbReference>
<dbReference type="PANTHER" id="PTHR33236:SF5">
    <property type="entry name" value="CUB DOMAIN-CONTAINING PROTEIN"/>
    <property type="match status" value="1"/>
</dbReference>
<evidence type="ECO:0000259" key="1">
    <source>
        <dbReference type="Pfam" id="PF26080"/>
    </source>
</evidence>